<comment type="cofactor">
    <cofactor evidence="9 12">
        <name>Ca(2+)</name>
        <dbReference type="ChEBI" id="CHEBI:29108"/>
    </cofactor>
    <text evidence="9 12">Binds 2 calcium ions per subunit.</text>
</comment>
<evidence type="ECO:0000256" key="5">
    <source>
        <dbReference type="ARBA" id="ARBA00023002"/>
    </source>
</evidence>
<feature type="binding site" evidence="9">
    <location>
        <position position="139"/>
    </location>
    <ligand>
        <name>Ca(2+)</name>
        <dbReference type="ChEBI" id="CHEBI:29108"/>
        <label>1</label>
    </ligand>
</feature>
<keyword evidence="9 12" id="KW-0106">Calcium</keyword>
<dbReference type="EMBL" id="PDLN01000009">
    <property type="protein sequence ID" value="RDW76164.1"/>
    <property type="molecule type" value="Genomic_DNA"/>
</dbReference>
<dbReference type="InterPro" id="IPR002016">
    <property type="entry name" value="Haem_peroxidase"/>
</dbReference>
<organism evidence="14 15">
    <name type="scientific">Coleophoma crateriformis</name>
    <dbReference type="NCBI Taxonomy" id="565419"/>
    <lineage>
        <taxon>Eukaryota</taxon>
        <taxon>Fungi</taxon>
        <taxon>Dikarya</taxon>
        <taxon>Ascomycota</taxon>
        <taxon>Pezizomycotina</taxon>
        <taxon>Leotiomycetes</taxon>
        <taxon>Helotiales</taxon>
        <taxon>Dermateaceae</taxon>
        <taxon>Coleophoma</taxon>
    </lineage>
</organism>
<feature type="binding site" evidence="9">
    <location>
        <position position="270"/>
    </location>
    <ligand>
        <name>Ca(2+)</name>
        <dbReference type="ChEBI" id="CHEBI:29108"/>
        <label>2</label>
    </ligand>
</feature>
<keyword evidence="15" id="KW-1185">Reference proteome</keyword>
<dbReference type="AlphaFoldDB" id="A0A3D8RQK4"/>
<dbReference type="InterPro" id="IPR001621">
    <property type="entry name" value="Ligninase"/>
</dbReference>
<dbReference type="InterPro" id="IPR010255">
    <property type="entry name" value="Haem_peroxidase_sf"/>
</dbReference>
<dbReference type="Gene3D" id="1.10.520.10">
    <property type="match status" value="1"/>
</dbReference>
<gene>
    <name evidence="14" type="ORF">BP5796_06985</name>
</gene>
<name>A0A3D8RQK4_9HELO</name>
<comment type="cofactor">
    <cofactor evidence="9">
        <name>heme b</name>
        <dbReference type="ChEBI" id="CHEBI:60344"/>
    </cofactor>
    <text evidence="9">Binds 1 heme b (iron(II)-protoporphyrin IX) group per subunit.</text>
</comment>
<feature type="disulfide bond" evidence="11">
    <location>
        <begin position="113"/>
        <end position="195"/>
    </location>
</feature>
<dbReference type="Gene3D" id="1.10.420.10">
    <property type="entry name" value="Peroxidase, domain 2"/>
    <property type="match status" value="1"/>
</dbReference>
<dbReference type="InterPro" id="IPR044831">
    <property type="entry name" value="Ccp1-like"/>
</dbReference>
<feature type="binding site" evidence="9">
    <location>
        <position position="141"/>
    </location>
    <ligand>
        <name>Ca(2+)</name>
        <dbReference type="ChEBI" id="CHEBI:29108"/>
        <label>1</label>
    </ligand>
</feature>
<dbReference type="GO" id="GO:0046872">
    <property type="term" value="F:metal ion binding"/>
    <property type="evidence" value="ECO:0007669"/>
    <property type="project" value="UniProtKB-UniRule"/>
</dbReference>
<reference evidence="14 15" key="1">
    <citation type="journal article" date="2018" name="IMA Fungus">
        <title>IMA Genome-F 9: Draft genome sequence of Annulohypoxylon stygium, Aspergillus mulundensis, Berkeleyomyces basicola (syn. Thielaviopsis basicola), Ceratocystis smalleyi, two Cercospora beticola strains, Coleophoma cylindrospora, Fusarium fracticaudum, Phialophora cf. hyalina, and Morchella septimelata.</title>
        <authorList>
            <person name="Wingfield B.D."/>
            <person name="Bills G.F."/>
            <person name="Dong Y."/>
            <person name="Huang W."/>
            <person name="Nel W.J."/>
            <person name="Swalarsk-Parry B.S."/>
            <person name="Vaghefi N."/>
            <person name="Wilken P.M."/>
            <person name="An Z."/>
            <person name="de Beer Z.W."/>
            <person name="De Vos L."/>
            <person name="Chen L."/>
            <person name="Duong T.A."/>
            <person name="Gao Y."/>
            <person name="Hammerbacher A."/>
            <person name="Kikkert J.R."/>
            <person name="Li Y."/>
            <person name="Li H."/>
            <person name="Li K."/>
            <person name="Li Q."/>
            <person name="Liu X."/>
            <person name="Ma X."/>
            <person name="Naidoo K."/>
            <person name="Pethybridge S.J."/>
            <person name="Sun J."/>
            <person name="Steenkamp E.T."/>
            <person name="van der Nest M.A."/>
            <person name="van Wyk S."/>
            <person name="Wingfield M.J."/>
            <person name="Xiong C."/>
            <person name="Yue Q."/>
            <person name="Zhang X."/>
        </authorList>
    </citation>
    <scope>NUCLEOTIDE SEQUENCE [LARGE SCALE GENOMIC DNA]</scope>
    <source>
        <strain evidence="14 15">BP5796</strain>
    </source>
</reference>
<feature type="disulfide bond" evidence="11">
    <location>
        <begin position="92"/>
        <end position="348"/>
    </location>
</feature>
<dbReference type="GO" id="GO:0042744">
    <property type="term" value="P:hydrogen peroxide catabolic process"/>
    <property type="evidence" value="ECO:0007669"/>
    <property type="project" value="TreeGrafter"/>
</dbReference>
<accession>A0A3D8RQK4</accession>
<feature type="binding site" evidence="9">
    <location>
        <position position="268"/>
    </location>
    <ligand>
        <name>Ca(2+)</name>
        <dbReference type="ChEBI" id="CHEBI:29108"/>
        <label>2</label>
    </ligand>
</feature>
<evidence type="ECO:0000256" key="12">
    <source>
        <dbReference type="RuleBase" id="RU363051"/>
    </source>
</evidence>
<dbReference type="EC" id="1.11.1.-" evidence="12"/>
<comment type="similarity">
    <text evidence="1 12">Belongs to the peroxidase family. Ligninase subfamily.</text>
</comment>
<dbReference type="GO" id="GO:0004601">
    <property type="term" value="F:peroxidase activity"/>
    <property type="evidence" value="ECO:0007669"/>
    <property type="project" value="UniProtKB-KW"/>
</dbReference>
<dbReference type="PANTHER" id="PTHR31356:SF66">
    <property type="entry name" value="CATALASE-PEROXIDASE"/>
    <property type="match status" value="1"/>
</dbReference>
<evidence type="ECO:0000256" key="7">
    <source>
        <dbReference type="ARBA" id="ARBA00023180"/>
    </source>
</evidence>
<evidence type="ECO:0000256" key="6">
    <source>
        <dbReference type="ARBA" id="ARBA00023004"/>
    </source>
</evidence>
<keyword evidence="12" id="KW-0732">Signal</keyword>
<feature type="site" description="Transition state stabilizer" evidence="10">
    <location>
        <position position="122"/>
    </location>
</feature>
<protein>
    <recommendedName>
        <fullName evidence="12">Peroxidase</fullName>
        <ecNumber evidence="12">1.11.1.-</ecNumber>
    </recommendedName>
</protein>
<dbReference type="GO" id="GO:0034599">
    <property type="term" value="P:cellular response to oxidative stress"/>
    <property type="evidence" value="ECO:0007669"/>
    <property type="project" value="InterPro"/>
</dbReference>
<dbReference type="OrthoDB" id="2113341at2759"/>
<comment type="caution">
    <text evidence="14">The sequence shown here is derived from an EMBL/GenBank/DDBJ whole genome shotgun (WGS) entry which is preliminary data.</text>
</comment>
<feature type="binding site" evidence="9">
    <location>
        <position position="127"/>
    </location>
    <ligand>
        <name>Ca(2+)</name>
        <dbReference type="ChEBI" id="CHEBI:29108"/>
        <label>1</label>
    </ligand>
</feature>
<evidence type="ECO:0000256" key="4">
    <source>
        <dbReference type="ARBA" id="ARBA00022723"/>
    </source>
</evidence>
<dbReference type="Proteomes" id="UP000256328">
    <property type="component" value="Unassembled WGS sequence"/>
</dbReference>
<keyword evidence="7" id="KW-0325">Glycoprotein</keyword>
<evidence type="ECO:0000313" key="14">
    <source>
        <dbReference type="EMBL" id="RDW76164.1"/>
    </source>
</evidence>
<keyword evidence="11" id="KW-1015">Disulfide bond</keyword>
<feature type="binding site" evidence="9">
    <location>
        <position position="143"/>
    </location>
    <ligand>
        <name>Ca(2+)</name>
        <dbReference type="ChEBI" id="CHEBI:29108"/>
        <label>1</label>
    </ligand>
</feature>
<feature type="domain" description="Plant heme peroxidase family profile" evidence="13">
    <location>
        <begin position="178"/>
        <end position="352"/>
    </location>
</feature>
<dbReference type="PANTHER" id="PTHR31356">
    <property type="entry name" value="THYLAKOID LUMENAL 29 KDA PROTEIN, CHLOROPLASTIC-RELATED"/>
    <property type="match status" value="1"/>
</dbReference>
<evidence type="ECO:0000256" key="10">
    <source>
        <dbReference type="PIRSR" id="PIRSR601621-3"/>
    </source>
</evidence>
<dbReference type="InterPro" id="IPR019794">
    <property type="entry name" value="Peroxidases_AS"/>
</dbReference>
<proteinExistence type="inferred from homology"/>
<keyword evidence="5 12" id="KW-0560">Oxidoreductase</keyword>
<evidence type="ECO:0000256" key="9">
    <source>
        <dbReference type="PIRSR" id="PIRSR601621-2"/>
    </source>
</evidence>
<feature type="signal peptide" evidence="12">
    <location>
        <begin position="1"/>
        <end position="17"/>
    </location>
</feature>
<feature type="binding site" evidence="9">
    <location>
        <position position="275"/>
    </location>
    <ligand>
        <name>Ca(2+)</name>
        <dbReference type="ChEBI" id="CHEBI:29108"/>
        <label>2</label>
    </ligand>
</feature>
<dbReference type="PROSITE" id="PS00436">
    <property type="entry name" value="PEROXIDASE_2"/>
    <property type="match status" value="1"/>
</dbReference>
<dbReference type="PRINTS" id="PR00462">
    <property type="entry name" value="LIGNINASE"/>
</dbReference>
<feature type="chain" id="PRO_5017498213" description="Peroxidase" evidence="12">
    <location>
        <begin position="18"/>
        <end position="359"/>
    </location>
</feature>
<dbReference type="GO" id="GO:0020037">
    <property type="term" value="F:heme binding"/>
    <property type="evidence" value="ECO:0007669"/>
    <property type="project" value="UniProtKB-UniRule"/>
</dbReference>
<keyword evidence="6 9" id="KW-0408">Iron</keyword>
<dbReference type="Pfam" id="PF00141">
    <property type="entry name" value="peroxidase"/>
    <property type="match status" value="1"/>
</dbReference>
<evidence type="ECO:0000256" key="8">
    <source>
        <dbReference type="PIRSR" id="PIRSR601621-1"/>
    </source>
</evidence>
<sequence length="359" mass="38505">MKLTTYLLCATAGTAAAYPGMNNLMAELAKRAAAAPANPTIEMIGDLVQGATTPVGKEVKDCLLGNQPCQNLTPKTYVAPKLYSLSCWQDTCCVWDYVQADLVKMFSNTDGTCNALARQAVRLGFHDAAAWSKTSGPGGADGSLVLSWDEINRSENKGMQEIRSKALGLLTKYALWGVGGADLVQFMHNVATVVCPLGPRVLTFVGRPNRFTSDPSGLIPDTHSPAPVLIDLFQNKTINFKDLIALIGAHTTAQQFFVDPSKAGQPLDSTPGVWDVKFYSETLAASPPPGVFRLPSDQSLVSDPETQPGFTVFSNPTNGQQVWNAAYSTAYVRLSLLGVNNINKLTDCTKVLPNPVTSF</sequence>
<dbReference type="PROSITE" id="PS50873">
    <property type="entry name" value="PEROXIDASE_4"/>
    <property type="match status" value="1"/>
</dbReference>
<evidence type="ECO:0000256" key="1">
    <source>
        <dbReference type="ARBA" id="ARBA00006089"/>
    </source>
</evidence>
<evidence type="ECO:0000256" key="3">
    <source>
        <dbReference type="ARBA" id="ARBA00022617"/>
    </source>
</evidence>
<evidence type="ECO:0000259" key="13">
    <source>
        <dbReference type="PROSITE" id="PS50873"/>
    </source>
</evidence>
<evidence type="ECO:0000256" key="11">
    <source>
        <dbReference type="PIRSR" id="PIRSR601621-4"/>
    </source>
</evidence>
<dbReference type="GO" id="GO:0000302">
    <property type="term" value="P:response to reactive oxygen species"/>
    <property type="evidence" value="ECO:0007669"/>
    <property type="project" value="TreeGrafter"/>
</dbReference>
<dbReference type="PRINTS" id="PR00458">
    <property type="entry name" value="PEROXIDASE"/>
</dbReference>
<dbReference type="SUPFAM" id="SSF48113">
    <property type="entry name" value="Heme-dependent peroxidases"/>
    <property type="match status" value="1"/>
</dbReference>
<keyword evidence="3 9" id="KW-0349">Heme</keyword>
<feature type="binding site" description="axial binding residue" evidence="9">
    <location>
        <position position="250"/>
    </location>
    <ligand>
        <name>heme b</name>
        <dbReference type="ChEBI" id="CHEBI:60344"/>
    </ligand>
    <ligandPart>
        <name>Fe</name>
        <dbReference type="ChEBI" id="CHEBI:18248"/>
    </ligandPart>
</feature>
<feature type="binding site" evidence="9">
    <location>
        <position position="251"/>
    </location>
    <ligand>
        <name>Ca(2+)</name>
        <dbReference type="ChEBI" id="CHEBI:29108"/>
        <label>2</label>
    </ligand>
</feature>
<feature type="active site" description="Proton acceptor" evidence="8">
    <location>
        <position position="126"/>
    </location>
</feature>
<evidence type="ECO:0000313" key="15">
    <source>
        <dbReference type="Proteomes" id="UP000256328"/>
    </source>
</evidence>
<keyword evidence="4 9" id="KW-0479">Metal-binding</keyword>
<evidence type="ECO:0000256" key="2">
    <source>
        <dbReference type="ARBA" id="ARBA00022559"/>
    </source>
</evidence>
<keyword evidence="2 12" id="KW-0575">Peroxidase</keyword>